<dbReference type="Pfam" id="PF02770">
    <property type="entry name" value="Acyl-CoA_dh_M"/>
    <property type="match status" value="1"/>
</dbReference>
<reference evidence="11" key="1">
    <citation type="journal article" date="2015" name="J. Biotechnol.">
        <title>Complete genome sequence of Streptomyces ambofaciens ATCC 23877, the spiramycin producer.</title>
        <authorList>
            <person name="Thibessard A."/>
            <person name="Haas D."/>
            <person name="Gerbaud C."/>
            <person name="Aigle B."/>
            <person name="Lautru S."/>
            <person name="Pernodet J.L."/>
            <person name="Leblond P."/>
        </authorList>
    </citation>
    <scope>NUCLEOTIDE SEQUENCE [LARGE SCALE GENOMIC DNA]</scope>
    <source>
        <strain evidence="11">ATCC 23877 / 3486 / DSM 40053 / JCM 4204 / NBRC 12836 / NRRL B-2516</strain>
    </source>
</reference>
<accession>A0A0K2B0S1</accession>
<dbReference type="GO" id="GO:0050660">
    <property type="term" value="F:flavin adenine dinucleotide binding"/>
    <property type="evidence" value="ECO:0007669"/>
    <property type="project" value="InterPro"/>
</dbReference>
<dbReference type="InterPro" id="IPR009075">
    <property type="entry name" value="AcylCo_DH/oxidase_C"/>
</dbReference>
<dbReference type="InterPro" id="IPR009100">
    <property type="entry name" value="AcylCoA_DH/oxidase_NM_dom_sf"/>
</dbReference>
<evidence type="ECO:0000313" key="11">
    <source>
        <dbReference type="Proteomes" id="UP000061018"/>
    </source>
</evidence>
<dbReference type="GO" id="GO:0005886">
    <property type="term" value="C:plasma membrane"/>
    <property type="evidence" value="ECO:0007669"/>
    <property type="project" value="TreeGrafter"/>
</dbReference>
<dbReference type="GO" id="GO:0003995">
    <property type="term" value="F:acyl-CoA dehydrogenase activity"/>
    <property type="evidence" value="ECO:0007669"/>
    <property type="project" value="TreeGrafter"/>
</dbReference>
<dbReference type="Proteomes" id="UP000061018">
    <property type="component" value="Chromosome"/>
</dbReference>
<organism evidence="10 11">
    <name type="scientific">Streptomyces ambofaciens (strain ATCC 23877 / 3486 / DSM 40053 / JCM 4204 / NBRC 12836 / NRRL B-2516)</name>
    <dbReference type="NCBI Taxonomy" id="278992"/>
    <lineage>
        <taxon>Bacteria</taxon>
        <taxon>Bacillati</taxon>
        <taxon>Actinomycetota</taxon>
        <taxon>Actinomycetes</taxon>
        <taxon>Kitasatosporales</taxon>
        <taxon>Streptomycetaceae</taxon>
        <taxon>Streptomyces</taxon>
    </lineage>
</organism>
<protein>
    <submittedName>
        <fullName evidence="10">Non-ribosomal peptide synthetase/acyl-CoA dehydrogenase fusion protein</fullName>
    </submittedName>
</protein>
<dbReference type="Pfam" id="PF02771">
    <property type="entry name" value="Acyl-CoA_dh_N"/>
    <property type="match status" value="1"/>
</dbReference>
<feature type="domain" description="Acyl-CoA dehydrogenase/oxidase N-terminal" evidence="9">
    <location>
        <begin position="62"/>
        <end position="142"/>
    </location>
</feature>
<dbReference type="CDD" id="cd00567">
    <property type="entry name" value="ACAD"/>
    <property type="match status" value="1"/>
</dbReference>
<proteinExistence type="inferred from homology"/>
<dbReference type="STRING" id="1889.SAM40697_5136"/>
<dbReference type="KEGG" id="samb:SAM23877_5642"/>
<dbReference type="InterPro" id="IPR046373">
    <property type="entry name" value="Acyl-CoA_Oxase/DH_mid-dom_sf"/>
</dbReference>
<dbReference type="InterPro" id="IPR006091">
    <property type="entry name" value="Acyl-CoA_Oxase/DH_mid-dom"/>
</dbReference>
<name>A0A0K2B0S1_STRA7</name>
<dbReference type="EMBL" id="CP012382">
    <property type="protein sequence ID" value="AKZ58687.1"/>
    <property type="molecule type" value="Genomic_DNA"/>
</dbReference>
<dbReference type="PANTHER" id="PTHR43884:SF19">
    <property type="entry name" value="ACYL-COA DEHYDROGENASE FADE4-RELATED"/>
    <property type="match status" value="1"/>
</dbReference>
<evidence type="ECO:0000256" key="6">
    <source>
        <dbReference type="SAM" id="MobiDB-lite"/>
    </source>
</evidence>
<dbReference type="SUPFAM" id="SSF47203">
    <property type="entry name" value="Acyl-CoA dehydrogenase C-terminal domain-like"/>
    <property type="match status" value="1"/>
</dbReference>
<evidence type="ECO:0000256" key="2">
    <source>
        <dbReference type="ARBA" id="ARBA00009347"/>
    </source>
</evidence>
<dbReference type="Gene3D" id="1.20.140.10">
    <property type="entry name" value="Butyryl-CoA Dehydrogenase, subunit A, domain 3"/>
    <property type="match status" value="1"/>
</dbReference>
<keyword evidence="4 5" id="KW-0274">FAD</keyword>
<dbReference type="InterPro" id="IPR036250">
    <property type="entry name" value="AcylCo_DH-like_C"/>
</dbReference>
<dbReference type="Gene3D" id="2.40.110.10">
    <property type="entry name" value="Butyryl-CoA Dehydrogenase, subunit A, domain 2"/>
    <property type="match status" value="1"/>
</dbReference>
<dbReference type="AlphaFoldDB" id="A0A0K2B0S1"/>
<dbReference type="InterPro" id="IPR013786">
    <property type="entry name" value="AcylCoA_DH/ox_N"/>
</dbReference>
<dbReference type="InterPro" id="IPR037069">
    <property type="entry name" value="AcylCoA_DH/ox_N_sf"/>
</dbReference>
<dbReference type="Gene3D" id="1.10.540.10">
    <property type="entry name" value="Acyl-CoA dehydrogenase/oxidase, N-terminal domain"/>
    <property type="match status" value="1"/>
</dbReference>
<evidence type="ECO:0000256" key="5">
    <source>
        <dbReference type="RuleBase" id="RU362125"/>
    </source>
</evidence>
<dbReference type="PANTHER" id="PTHR43884">
    <property type="entry name" value="ACYL-COA DEHYDROGENASE"/>
    <property type="match status" value="1"/>
</dbReference>
<evidence type="ECO:0000256" key="3">
    <source>
        <dbReference type="ARBA" id="ARBA00022630"/>
    </source>
</evidence>
<sequence length="616" mass="66038">MNPRPRNATAEPYGTTYGRADGRREERQEEGFRTVHRSAVAALDSLLGLPGDEHESFHPAALAELDRREAFPAAACRVLDDFGLSEHYVPGTAGGRLTDYTELMLLLRTVARHDLTVAVGHGKTFLGAASVWVAGDDEQVRQLGQLVSSGAIASWGLTERRHGSDLLAGQVAATRTSRGWALNGEKWLINNATRGRLVCVLARTRPDGGPRGFSLFLVDKQRLAEDAYTCLPRVPTHGIRGADISGITFHDAEVPDGALVGEVGGGVETVLKALQLTRTTCAALSLGAADTALRLVTDYASGRRLYGRTLSDLPRIRRIVGEITAAALLAEATGIMASRSIHTLTGEMSVTSAIAKALVPELVHHVLDRGAELLGVRSFLTETYADGVFAKLERDHRVVAIFDGNTAVNRNALVDQFPLLVAGYRRGRVDGAGVDAAARPGTPPPAFDRRRLALISQRGCSVVQSLPDTVARVRARAEAGSLPAAVADLADRIRAEADDLHQELAAQRRTPRDVPPSAFALAERYELCYAAAACMLLWLNNHEALAHEQGDAGLPPELWRDGLWLRACLSTVLTRLGHTLEAADAEAYDRLAEHTLDTAPPTLATAFGPAAVRSPA</sequence>
<dbReference type="Pfam" id="PF00441">
    <property type="entry name" value="Acyl-CoA_dh_1"/>
    <property type="match status" value="1"/>
</dbReference>
<evidence type="ECO:0000313" key="10">
    <source>
        <dbReference type="EMBL" id="AKZ58687.1"/>
    </source>
</evidence>
<gene>
    <name evidence="10" type="ORF">SAM23877_5642</name>
</gene>
<feature type="domain" description="Acyl-CoA oxidase/dehydrogenase middle" evidence="8">
    <location>
        <begin position="156"/>
        <end position="251"/>
    </location>
</feature>
<dbReference type="SUPFAM" id="SSF56645">
    <property type="entry name" value="Acyl-CoA dehydrogenase NM domain-like"/>
    <property type="match status" value="1"/>
</dbReference>
<comment type="similarity">
    <text evidence="2 5">Belongs to the acyl-CoA dehydrogenase family.</text>
</comment>
<evidence type="ECO:0000256" key="4">
    <source>
        <dbReference type="ARBA" id="ARBA00022827"/>
    </source>
</evidence>
<evidence type="ECO:0000259" key="7">
    <source>
        <dbReference type="Pfam" id="PF00441"/>
    </source>
</evidence>
<evidence type="ECO:0000256" key="1">
    <source>
        <dbReference type="ARBA" id="ARBA00001974"/>
    </source>
</evidence>
<feature type="region of interest" description="Disordered" evidence="6">
    <location>
        <begin position="1"/>
        <end position="31"/>
    </location>
</feature>
<feature type="compositionally biased region" description="Basic and acidic residues" evidence="6">
    <location>
        <begin position="20"/>
        <end position="31"/>
    </location>
</feature>
<keyword evidence="5" id="KW-0560">Oxidoreductase</keyword>
<feature type="domain" description="Acyl-CoA dehydrogenase/oxidase C-terminal" evidence="7">
    <location>
        <begin position="264"/>
        <end position="414"/>
    </location>
</feature>
<keyword evidence="3 5" id="KW-0285">Flavoprotein</keyword>
<comment type="cofactor">
    <cofactor evidence="1 5">
        <name>FAD</name>
        <dbReference type="ChEBI" id="CHEBI:57692"/>
    </cofactor>
</comment>
<evidence type="ECO:0000259" key="8">
    <source>
        <dbReference type="Pfam" id="PF02770"/>
    </source>
</evidence>
<evidence type="ECO:0000259" key="9">
    <source>
        <dbReference type="Pfam" id="PF02771"/>
    </source>
</evidence>